<gene>
    <name evidence="1" type="ORF">PECAL_1P12660</name>
</gene>
<reference evidence="1" key="1">
    <citation type="submission" date="2021-11" db="EMBL/GenBank/DDBJ databases">
        <authorList>
            <consortium name="Genoscope - CEA"/>
            <person name="William W."/>
        </authorList>
    </citation>
    <scope>NUCLEOTIDE SEQUENCE</scope>
</reference>
<evidence type="ECO:0000313" key="2">
    <source>
        <dbReference type="Proteomes" id="UP000789595"/>
    </source>
</evidence>
<dbReference type="EMBL" id="CAKKNE010000001">
    <property type="protein sequence ID" value="CAH0364879.1"/>
    <property type="molecule type" value="Genomic_DNA"/>
</dbReference>
<feature type="non-terminal residue" evidence="1">
    <location>
        <position position="1"/>
    </location>
</feature>
<organism evidence="1 2">
    <name type="scientific">Pelagomonas calceolata</name>
    <dbReference type="NCBI Taxonomy" id="35677"/>
    <lineage>
        <taxon>Eukaryota</taxon>
        <taxon>Sar</taxon>
        <taxon>Stramenopiles</taxon>
        <taxon>Ochrophyta</taxon>
        <taxon>Pelagophyceae</taxon>
        <taxon>Pelagomonadales</taxon>
        <taxon>Pelagomonadaceae</taxon>
        <taxon>Pelagomonas</taxon>
    </lineage>
</organism>
<comment type="caution">
    <text evidence="1">The sequence shown here is derived from an EMBL/GenBank/DDBJ whole genome shotgun (WGS) entry which is preliminary data.</text>
</comment>
<accession>A0A8J2SAW5</accession>
<dbReference type="AlphaFoldDB" id="A0A8J2SAW5"/>
<name>A0A8J2SAW5_9STRA</name>
<keyword evidence="2" id="KW-1185">Reference proteome</keyword>
<feature type="non-terminal residue" evidence="1">
    <location>
        <position position="105"/>
    </location>
</feature>
<protein>
    <submittedName>
        <fullName evidence="1">Uncharacterized protein</fullName>
    </submittedName>
</protein>
<proteinExistence type="predicted"/>
<sequence length="105" mass="11436">LRVLPLPSARRVRSSITSRSCIVSSVSRRWRGSDAVPPRDGALRRADRGASGFAALRHLDGAIRSITPPRRRDTRLPEPCSWKTDAAIAPVASVAAFLIFTTRAC</sequence>
<dbReference type="Proteomes" id="UP000789595">
    <property type="component" value="Unassembled WGS sequence"/>
</dbReference>
<evidence type="ECO:0000313" key="1">
    <source>
        <dbReference type="EMBL" id="CAH0364879.1"/>
    </source>
</evidence>